<gene>
    <name evidence="4" type="ORF">FCC1311_098472</name>
</gene>
<accession>A0A2R5GZY8</accession>
<feature type="chain" id="PRO_5015330350" description="JmjC domain-containing protein" evidence="2">
    <location>
        <begin position="28"/>
        <end position="429"/>
    </location>
</feature>
<dbReference type="Pfam" id="PF13621">
    <property type="entry name" value="Cupin_8"/>
    <property type="match status" value="1"/>
</dbReference>
<keyword evidence="5" id="KW-1185">Reference proteome</keyword>
<dbReference type="PROSITE" id="PS51184">
    <property type="entry name" value="JMJC"/>
    <property type="match status" value="1"/>
</dbReference>
<dbReference type="InterPro" id="IPR050910">
    <property type="entry name" value="JMJD6_ArgDemeth/LysHydrox"/>
</dbReference>
<evidence type="ECO:0000256" key="2">
    <source>
        <dbReference type="SAM" id="SignalP"/>
    </source>
</evidence>
<sequence length="429" mass="48216">MARQAHAKGNRKMSLTVGLCLVAGVAGSFSSGGSQQNLSDCNSAVGPTKRLEALKPLDDSCDFPRVDAEGLTPELFRELFVLAKRPVIIENAMTGWRATEEFRWDNLQEIFGDLPLRVGAGPYPKERMTISEYLAHAETAFKDDDLAEVPGVFQYGQVPTSWSLWNHKDDCLPYVSYYLPSSEPIHDNFTAACNLLSMVQVPEFLSGDDSMNKPPNLVTHSGFLIGYAGSGIDFHQHQAAINLIFEGQKLWFMKVSDRVVAGYSELEAQHDVVVSKPAASANERYCARHRDTDPICLAHEEQEQLIKGYQERKRGKPLPRVEDKPRLQKKYATGAFADKIAAPKSTEELEADTKMLYCVQREGEIMYIPAGTQHAVQNLDKNFAMQMQFVQDQYKDQDVREDFLRRLLHDIDPSEPDPDADLMVKPDRD</sequence>
<name>A0A2R5GZY8_9STRA</name>
<dbReference type="InParanoid" id="A0A2R5GZY8"/>
<dbReference type="GO" id="GO:0000987">
    <property type="term" value="F:cis-regulatory region sequence-specific DNA binding"/>
    <property type="evidence" value="ECO:0007669"/>
    <property type="project" value="TreeGrafter"/>
</dbReference>
<dbReference type="AlphaFoldDB" id="A0A2R5GZY8"/>
<dbReference type="Proteomes" id="UP000241890">
    <property type="component" value="Unassembled WGS sequence"/>
</dbReference>
<dbReference type="SUPFAM" id="SSF51197">
    <property type="entry name" value="Clavaminate synthase-like"/>
    <property type="match status" value="1"/>
</dbReference>
<organism evidence="4 5">
    <name type="scientific">Hondaea fermentalgiana</name>
    <dbReference type="NCBI Taxonomy" id="2315210"/>
    <lineage>
        <taxon>Eukaryota</taxon>
        <taxon>Sar</taxon>
        <taxon>Stramenopiles</taxon>
        <taxon>Bigyra</taxon>
        <taxon>Labyrinthulomycetes</taxon>
        <taxon>Thraustochytrida</taxon>
        <taxon>Thraustochytriidae</taxon>
        <taxon>Hondaea</taxon>
    </lineage>
</organism>
<reference evidence="4 5" key="1">
    <citation type="submission" date="2017-12" db="EMBL/GenBank/DDBJ databases">
        <title>Sequencing, de novo assembly and annotation of complete genome of a new Thraustochytrid species, strain FCC1311.</title>
        <authorList>
            <person name="Sedici K."/>
            <person name="Godart F."/>
            <person name="Aiese Cigliano R."/>
            <person name="Sanseverino W."/>
            <person name="Barakat M."/>
            <person name="Ortet P."/>
            <person name="Marechal E."/>
            <person name="Cagnac O."/>
            <person name="Amato A."/>
        </authorList>
    </citation>
    <scope>NUCLEOTIDE SEQUENCE [LARGE SCALE GENOMIC DNA]</scope>
</reference>
<evidence type="ECO:0000259" key="3">
    <source>
        <dbReference type="PROSITE" id="PS51184"/>
    </source>
</evidence>
<comment type="caution">
    <text evidence="4">The sequence shown here is derived from an EMBL/GenBank/DDBJ whole genome shotgun (WGS) entry which is preliminary data.</text>
</comment>
<dbReference type="EMBL" id="BEYU01000163">
    <property type="protein sequence ID" value="GBG33624.1"/>
    <property type="molecule type" value="Genomic_DNA"/>
</dbReference>
<dbReference type="InterPro" id="IPR003347">
    <property type="entry name" value="JmjC_dom"/>
</dbReference>
<evidence type="ECO:0000256" key="1">
    <source>
        <dbReference type="SAM" id="MobiDB-lite"/>
    </source>
</evidence>
<dbReference type="PANTHER" id="PTHR12480">
    <property type="entry name" value="ARGININE DEMETHYLASE AND LYSYL-HYDROXYLASE JMJD"/>
    <property type="match status" value="1"/>
</dbReference>
<keyword evidence="2" id="KW-0732">Signal</keyword>
<feature type="signal peptide" evidence="2">
    <location>
        <begin position="1"/>
        <end position="27"/>
    </location>
</feature>
<dbReference type="PANTHER" id="PTHR12480:SF21">
    <property type="entry name" value="JMJC DOMAIN-CONTAINING PROTEIN 8"/>
    <property type="match status" value="1"/>
</dbReference>
<dbReference type="Gene3D" id="2.60.120.650">
    <property type="entry name" value="Cupin"/>
    <property type="match status" value="1"/>
</dbReference>
<protein>
    <recommendedName>
        <fullName evidence="3">JmjC domain-containing protein</fullName>
    </recommendedName>
</protein>
<feature type="region of interest" description="Disordered" evidence="1">
    <location>
        <begin position="409"/>
        <end position="429"/>
    </location>
</feature>
<dbReference type="InterPro" id="IPR041667">
    <property type="entry name" value="Cupin_8"/>
</dbReference>
<feature type="domain" description="JmjC" evidence="3">
    <location>
        <begin position="203"/>
        <end position="406"/>
    </location>
</feature>
<dbReference type="GO" id="GO:0005634">
    <property type="term" value="C:nucleus"/>
    <property type="evidence" value="ECO:0007669"/>
    <property type="project" value="TreeGrafter"/>
</dbReference>
<evidence type="ECO:0000313" key="4">
    <source>
        <dbReference type="EMBL" id="GBG33624.1"/>
    </source>
</evidence>
<evidence type="ECO:0000313" key="5">
    <source>
        <dbReference type="Proteomes" id="UP000241890"/>
    </source>
</evidence>
<proteinExistence type="predicted"/>